<organism evidence="2 3">
    <name type="scientific">Cercospora zeae-maydis SCOH1-5</name>
    <dbReference type="NCBI Taxonomy" id="717836"/>
    <lineage>
        <taxon>Eukaryota</taxon>
        <taxon>Fungi</taxon>
        <taxon>Dikarya</taxon>
        <taxon>Ascomycota</taxon>
        <taxon>Pezizomycotina</taxon>
        <taxon>Dothideomycetes</taxon>
        <taxon>Dothideomycetidae</taxon>
        <taxon>Mycosphaerellales</taxon>
        <taxon>Mycosphaerellaceae</taxon>
        <taxon>Cercospora</taxon>
    </lineage>
</organism>
<name>A0A6A6FUN1_9PEZI</name>
<feature type="compositionally biased region" description="Polar residues" evidence="1">
    <location>
        <begin position="59"/>
        <end position="71"/>
    </location>
</feature>
<feature type="compositionally biased region" description="Basic and acidic residues" evidence="1">
    <location>
        <begin position="204"/>
        <end position="213"/>
    </location>
</feature>
<dbReference type="Proteomes" id="UP000799539">
    <property type="component" value="Unassembled WGS sequence"/>
</dbReference>
<feature type="compositionally biased region" description="Gly residues" evidence="1">
    <location>
        <begin position="23"/>
        <end position="33"/>
    </location>
</feature>
<feature type="compositionally biased region" description="Polar residues" evidence="1">
    <location>
        <begin position="10"/>
        <end position="21"/>
    </location>
</feature>
<keyword evidence="3" id="KW-1185">Reference proteome</keyword>
<feature type="region of interest" description="Disordered" evidence="1">
    <location>
        <begin position="1"/>
        <end position="107"/>
    </location>
</feature>
<accession>A0A6A6FUN1</accession>
<evidence type="ECO:0000313" key="3">
    <source>
        <dbReference type="Proteomes" id="UP000799539"/>
    </source>
</evidence>
<sequence length="327" mass="35163">MDADARSETARITTQTNNTPTAKGGGGGGGGGRRGAHVLLEPESCSPRARLRRPHSCAPRNSDSVDSSTVHVQMRPASIVPSSTEAQPAHHRTTPPPPPPPRPFSMLSSSTRYRTFAAQPSVPAAALTVRRTTYSTVVEIVRQTCFSFSSASARPQTLSDLTTSAAARSTHLVLIVTRKWNAQATLPAIAPSPKSRLQPPVRGSDVRPEDTSGRDTLSQTTTMYHCSLRHPRGLSAEPKEPLRHASWLLCSRSGSALVGGAARRNMKCHQPSSKVERALQPVPLRLHELVDALPHIRSRPLGLTTDDRFACCNLVYSPTCTSCALLP</sequence>
<evidence type="ECO:0000256" key="1">
    <source>
        <dbReference type="SAM" id="MobiDB-lite"/>
    </source>
</evidence>
<feature type="region of interest" description="Disordered" evidence="1">
    <location>
        <begin position="190"/>
        <end position="217"/>
    </location>
</feature>
<dbReference type="EMBL" id="ML992663">
    <property type="protein sequence ID" value="KAF2217091.1"/>
    <property type="molecule type" value="Genomic_DNA"/>
</dbReference>
<dbReference type="AlphaFoldDB" id="A0A6A6FUN1"/>
<evidence type="ECO:0000313" key="2">
    <source>
        <dbReference type="EMBL" id="KAF2217091.1"/>
    </source>
</evidence>
<gene>
    <name evidence="2" type="ORF">CERZMDRAFT_81061</name>
</gene>
<proteinExistence type="predicted"/>
<reference evidence="2" key="1">
    <citation type="journal article" date="2020" name="Stud. Mycol.">
        <title>101 Dothideomycetes genomes: a test case for predicting lifestyles and emergence of pathogens.</title>
        <authorList>
            <person name="Haridas S."/>
            <person name="Albert R."/>
            <person name="Binder M."/>
            <person name="Bloem J."/>
            <person name="Labutti K."/>
            <person name="Salamov A."/>
            <person name="Andreopoulos B."/>
            <person name="Baker S."/>
            <person name="Barry K."/>
            <person name="Bills G."/>
            <person name="Bluhm B."/>
            <person name="Cannon C."/>
            <person name="Castanera R."/>
            <person name="Culley D."/>
            <person name="Daum C."/>
            <person name="Ezra D."/>
            <person name="Gonzalez J."/>
            <person name="Henrissat B."/>
            <person name="Kuo A."/>
            <person name="Liang C."/>
            <person name="Lipzen A."/>
            <person name="Lutzoni F."/>
            <person name="Magnuson J."/>
            <person name="Mondo S."/>
            <person name="Nolan M."/>
            <person name="Ohm R."/>
            <person name="Pangilinan J."/>
            <person name="Park H.-J."/>
            <person name="Ramirez L."/>
            <person name="Alfaro M."/>
            <person name="Sun H."/>
            <person name="Tritt A."/>
            <person name="Yoshinaga Y."/>
            <person name="Zwiers L.-H."/>
            <person name="Turgeon B."/>
            <person name="Goodwin S."/>
            <person name="Spatafora J."/>
            <person name="Crous P."/>
            <person name="Grigoriev I."/>
        </authorList>
    </citation>
    <scope>NUCLEOTIDE SEQUENCE</scope>
    <source>
        <strain evidence="2">SCOH1-5</strain>
    </source>
</reference>
<protein>
    <submittedName>
        <fullName evidence="2">Uncharacterized protein</fullName>
    </submittedName>
</protein>
<feature type="compositionally biased region" description="Pro residues" evidence="1">
    <location>
        <begin position="94"/>
        <end position="103"/>
    </location>
</feature>